<accession>A0A2U3AAF5</accession>
<dbReference type="RefSeq" id="WP_109350458.1">
    <property type="nucleotide sequence ID" value="NZ_BJUE01000026.1"/>
</dbReference>
<reference evidence="2 4" key="1">
    <citation type="submission" date="2018-06" db="EMBL/GenBank/DDBJ databases">
        <authorList>
            <consortium name="Pathogen Informatics"/>
            <person name="Doyle S."/>
        </authorList>
    </citation>
    <scope>NUCLEOTIDE SEQUENCE [LARGE SCALE GENOMIC DNA]</scope>
    <source>
        <strain evidence="2 4">NCTC10597</strain>
    </source>
</reference>
<dbReference type="Pfam" id="PF11667">
    <property type="entry name" value="DUF3267"/>
    <property type="match status" value="1"/>
</dbReference>
<feature type="transmembrane region" description="Helical" evidence="1">
    <location>
        <begin position="115"/>
        <end position="134"/>
    </location>
</feature>
<evidence type="ECO:0000313" key="3">
    <source>
        <dbReference type="EMBL" id="TDR34772.1"/>
    </source>
</evidence>
<comment type="caution">
    <text evidence="2">The sequence shown here is derived from an EMBL/GenBank/DDBJ whole genome shotgun (WGS) entry which is preliminary data.</text>
</comment>
<feature type="transmembrane region" description="Helical" evidence="1">
    <location>
        <begin position="21"/>
        <end position="40"/>
    </location>
</feature>
<keyword evidence="1" id="KW-0472">Membrane</keyword>
<gene>
    <name evidence="3" type="ORF">DFR61_13521</name>
    <name evidence="2" type="ORF">NCTC10597_03061</name>
</gene>
<protein>
    <submittedName>
        <fullName evidence="2">Protein of uncharacterized function (DUF3267)</fullName>
    </submittedName>
    <submittedName>
        <fullName evidence="3">Zincin peptidase</fullName>
    </submittedName>
</protein>
<organism evidence="2 4">
    <name type="scientific">Kurthia zopfii</name>
    <dbReference type="NCBI Taxonomy" id="1650"/>
    <lineage>
        <taxon>Bacteria</taxon>
        <taxon>Bacillati</taxon>
        <taxon>Bacillota</taxon>
        <taxon>Bacilli</taxon>
        <taxon>Bacillales</taxon>
        <taxon>Caryophanaceae</taxon>
        <taxon>Kurthia</taxon>
    </lineage>
</organism>
<dbReference type="Proteomes" id="UP000294641">
    <property type="component" value="Unassembled WGS sequence"/>
</dbReference>
<keyword evidence="1" id="KW-0812">Transmembrane</keyword>
<keyword evidence="5" id="KW-1185">Reference proteome</keyword>
<dbReference type="EMBL" id="UGNP01000001">
    <property type="protein sequence ID" value="STX11251.1"/>
    <property type="molecule type" value="Genomic_DNA"/>
</dbReference>
<name>A0A2U3AAF5_9BACL</name>
<reference evidence="3 5" key="2">
    <citation type="submission" date="2019-03" db="EMBL/GenBank/DDBJ databases">
        <title>Genomic Encyclopedia of Type Strains, Phase IV (KMG-IV): sequencing the most valuable type-strain genomes for metagenomic binning, comparative biology and taxonomic classification.</title>
        <authorList>
            <person name="Goeker M."/>
        </authorList>
    </citation>
    <scope>NUCLEOTIDE SEQUENCE [LARGE SCALE GENOMIC DNA]</scope>
    <source>
        <strain evidence="3 5">DSM 20580</strain>
    </source>
</reference>
<sequence length="188" mass="21293">MNNGFEKIGEFELDMEALAKPVLKWTLILSILFVGIHYLINPFPSFSISGFLLSILFIIGEYILLIFLHEICHLIGFYVFCGSSISQLKMGLDLKIGIAYATTTQFMRNKDARKALLLPFWLTGVLPLIAGIYYDQLTLTLVSAWLIVGAYGDFAMYKKLRTVPSSIYVLDDSTQPKLHLYKKSDVHD</sequence>
<feature type="transmembrane region" description="Helical" evidence="1">
    <location>
        <begin position="46"/>
        <end position="68"/>
    </location>
</feature>
<dbReference type="OrthoDB" id="9789112at2"/>
<evidence type="ECO:0000256" key="1">
    <source>
        <dbReference type="SAM" id="Phobius"/>
    </source>
</evidence>
<feature type="transmembrane region" description="Helical" evidence="1">
    <location>
        <begin position="140"/>
        <end position="157"/>
    </location>
</feature>
<evidence type="ECO:0000313" key="4">
    <source>
        <dbReference type="Proteomes" id="UP000254330"/>
    </source>
</evidence>
<dbReference type="InterPro" id="IPR021683">
    <property type="entry name" value="DUF3267"/>
</dbReference>
<dbReference type="AlphaFoldDB" id="A0A2U3AAF5"/>
<keyword evidence="1" id="KW-1133">Transmembrane helix</keyword>
<evidence type="ECO:0000313" key="2">
    <source>
        <dbReference type="EMBL" id="STX11251.1"/>
    </source>
</evidence>
<dbReference type="EMBL" id="SNZG01000035">
    <property type="protein sequence ID" value="TDR34772.1"/>
    <property type="molecule type" value="Genomic_DNA"/>
</dbReference>
<dbReference type="Proteomes" id="UP000254330">
    <property type="component" value="Unassembled WGS sequence"/>
</dbReference>
<evidence type="ECO:0000313" key="5">
    <source>
        <dbReference type="Proteomes" id="UP000294641"/>
    </source>
</evidence>
<proteinExistence type="predicted"/>